<dbReference type="CDD" id="cd06999">
    <property type="entry name" value="cupin_HpaA-like_N"/>
    <property type="match status" value="1"/>
</dbReference>
<reference evidence="6 7" key="1">
    <citation type="submission" date="2016-10" db="EMBL/GenBank/DDBJ databases">
        <authorList>
            <person name="Varghese N."/>
            <person name="Submissions S."/>
        </authorList>
    </citation>
    <scope>NUCLEOTIDE SEQUENCE [LARGE SCALE GENOMIC DNA]</scope>
    <source>
        <strain evidence="6 7">S7-754</strain>
    </source>
</reference>
<dbReference type="InterPro" id="IPR009057">
    <property type="entry name" value="Homeodomain-like_sf"/>
</dbReference>
<dbReference type="GO" id="GO:0003700">
    <property type="term" value="F:DNA-binding transcription factor activity"/>
    <property type="evidence" value="ECO:0007669"/>
    <property type="project" value="InterPro"/>
</dbReference>
<evidence type="ECO:0000313" key="5">
    <source>
        <dbReference type="EMBL" id="MWC45731.1"/>
    </source>
</evidence>
<dbReference type="OrthoDB" id="9814125at2"/>
<keyword evidence="1" id="KW-0805">Transcription regulation</keyword>
<dbReference type="PANTHER" id="PTHR46796">
    <property type="entry name" value="HTH-TYPE TRANSCRIPTIONAL ACTIVATOR RHAS-RELATED"/>
    <property type="match status" value="1"/>
</dbReference>
<evidence type="ECO:0000256" key="2">
    <source>
        <dbReference type="ARBA" id="ARBA00023125"/>
    </source>
</evidence>
<dbReference type="SUPFAM" id="SSF46689">
    <property type="entry name" value="Homeodomain-like"/>
    <property type="match status" value="1"/>
</dbReference>
<protein>
    <submittedName>
        <fullName evidence="5">Helix-turn-helix domain-containing protein</fullName>
    </submittedName>
    <submittedName>
        <fullName evidence="6">Transcriptional regulator, AraC family</fullName>
    </submittedName>
</protein>
<dbReference type="Proteomes" id="UP000323502">
    <property type="component" value="Unassembled WGS sequence"/>
</dbReference>
<dbReference type="GO" id="GO:0043565">
    <property type="term" value="F:sequence-specific DNA binding"/>
    <property type="evidence" value="ECO:0007669"/>
    <property type="project" value="InterPro"/>
</dbReference>
<dbReference type="Pfam" id="PF12833">
    <property type="entry name" value="HTH_18"/>
    <property type="match status" value="1"/>
</dbReference>
<evidence type="ECO:0000313" key="6">
    <source>
        <dbReference type="EMBL" id="SDF88455.1"/>
    </source>
</evidence>
<evidence type="ECO:0000313" key="8">
    <source>
        <dbReference type="Proteomes" id="UP000436801"/>
    </source>
</evidence>
<proteinExistence type="predicted"/>
<dbReference type="EMBL" id="FNBI01000007">
    <property type="protein sequence ID" value="SDF88455.1"/>
    <property type="molecule type" value="Genomic_DNA"/>
</dbReference>
<organism evidence="6 7">
    <name type="scientific">Sphingomonas carotinifaciens</name>
    <dbReference type="NCBI Taxonomy" id="1166323"/>
    <lineage>
        <taxon>Bacteria</taxon>
        <taxon>Pseudomonadati</taxon>
        <taxon>Pseudomonadota</taxon>
        <taxon>Alphaproteobacteria</taxon>
        <taxon>Sphingomonadales</taxon>
        <taxon>Sphingomonadaceae</taxon>
        <taxon>Sphingomonas</taxon>
    </lineage>
</organism>
<dbReference type="InterPro" id="IPR020449">
    <property type="entry name" value="Tscrpt_reg_AraC-type_HTH"/>
</dbReference>
<dbReference type="RefSeq" id="WP_149683045.1">
    <property type="nucleotide sequence ID" value="NZ_FNBI01000007.1"/>
</dbReference>
<dbReference type="EMBL" id="WSUT01000007">
    <property type="protein sequence ID" value="MWC45731.1"/>
    <property type="molecule type" value="Genomic_DNA"/>
</dbReference>
<dbReference type="SMART" id="SM00342">
    <property type="entry name" value="HTH_ARAC"/>
    <property type="match status" value="1"/>
</dbReference>
<dbReference type="Proteomes" id="UP000436801">
    <property type="component" value="Unassembled WGS sequence"/>
</dbReference>
<feature type="domain" description="HTH araC/xylS-type" evidence="4">
    <location>
        <begin position="190"/>
        <end position="288"/>
    </location>
</feature>
<evidence type="ECO:0000313" key="7">
    <source>
        <dbReference type="Proteomes" id="UP000323502"/>
    </source>
</evidence>
<reference evidence="5 8" key="2">
    <citation type="submission" date="2019-12" db="EMBL/GenBank/DDBJ databases">
        <authorList>
            <person name="Zheng J."/>
        </authorList>
    </citation>
    <scope>NUCLEOTIDE SEQUENCE [LARGE SCALE GENOMIC DNA]</scope>
    <source>
        <strain evidence="5 8">DSM 27347</strain>
    </source>
</reference>
<dbReference type="InterPro" id="IPR050204">
    <property type="entry name" value="AraC_XylS_family_regulators"/>
</dbReference>
<dbReference type="AlphaFoldDB" id="A0A1G7PQG6"/>
<keyword evidence="7" id="KW-1185">Reference proteome</keyword>
<dbReference type="PROSITE" id="PS01124">
    <property type="entry name" value="HTH_ARAC_FAMILY_2"/>
    <property type="match status" value="1"/>
</dbReference>
<dbReference type="InterPro" id="IPR018060">
    <property type="entry name" value="HTH_AraC"/>
</dbReference>
<dbReference type="InterPro" id="IPR047264">
    <property type="entry name" value="Cupin_HpaA-like_N"/>
</dbReference>
<keyword evidence="3" id="KW-0804">Transcription</keyword>
<evidence type="ECO:0000256" key="3">
    <source>
        <dbReference type="ARBA" id="ARBA00023163"/>
    </source>
</evidence>
<dbReference type="PRINTS" id="PR00032">
    <property type="entry name" value="HTHARAC"/>
</dbReference>
<accession>A0A1G7PQG6</accession>
<evidence type="ECO:0000259" key="4">
    <source>
        <dbReference type="PROSITE" id="PS01124"/>
    </source>
</evidence>
<dbReference type="InterPro" id="IPR011051">
    <property type="entry name" value="RmlC_Cupin_sf"/>
</dbReference>
<evidence type="ECO:0000256" key="1">
    <source>
        <dbReference type="ARBA" id="ARBA00023015"/>
    </source>
</evidence>
<keyword evidence="2" id="KW-0238">DNA-binding</keyword>
<sequence>MHGGSIPSFYLYGEPHRAVEEGFVHAERLDDRSRPSEWTILPHAHADLVQLFVVDRGGGEMRAEDARLAVGVPALLLIPSGVVHGFSWQQESAGSVVTLSMRHLSVLDVRYPGMMALFGLPRVIPLDAAACAAIGAGVTVLMRELGWAAPGHDAAVDAALLGILVETWRAGGPPAADTASLPGQQGALVARFRARIDERFRLREPIAVHAAALGVSESRLRTACAQVARLSPAAMLDQRAILEVKRALLYTNLSVAEVGYAAGFADPAYFTRFFTRHAGVSPRAFRSRESKVA</sequence>
<gene>
    <name evidence="5" type="ORF">GQR91_19115</name>
    <name evidence="6" type="ORF">SAMN05216557_10736</name>
</gene>
<dbReference type="SUPFAM" id="SSF51182">
    <property type="entry name" value="RmlC-like cupins"/>
    <property type="match status" value="1"/>
</dbReference>
<name>A0A1G7PQG6_9SPHN</name>
<dbReference type="Gene3D" id="1.10.10.60">
    <property type="entry name" value="Homeodomain-like"/>
    <property type="match status" value="1"/>
</dbReference>